<organism evidence="1">
    <name type="scientific">Arundo donax</name>
    <name type="common">Giant reed</name>
    <name type="synonym">Donax arundinaceus</name>
    <dbReference type="NCBI Taxonomy" id="35708"/>
    <lineage>
        <taxon>Eukaryota</taxon>
        <taxon>Viridiplantae</taxon>
        <taxon>Streptophyta</taxon>
        <taxon>Embryophyta</taxon>
        <taxon>Tracheophyta</taxon>
        <taxon>Spermatophyta</taxon>
        <taxon>Magnoliopsida</taxon>
        <taxon>Liliopsida</taxon>
        <taxon>Poales</taxon>
        <taxon>Poaceae</taxon>
        <taxon>PACMAD clade</taxon>
        <taxon>Arundinoideae</taxon>
        <taxon>Arundineae</taxon>
        <taxon>Arundo</taxon>
    </lineage>
</organism>
<reference evidence="1" key="2">
    <citation type="journal article" date="2015" name="Data Brief">
        <title>Shoot transcriptome of the giant reed, Arundo donax.</title>
        <authorList>
            <person name="Barrero R.A."/>
            <person name="Guerrero F.D."/>
            <person name="Moolhuijzen P."/>
            <person name="Goolsby J.A."/>
            <person name="Tidwell J."/>
            <person name="Bellgard S.E."/>
            <person name="Bellgard M.I."/>
        </authorList>
    </citation>
    <scope>NUCLEOTIDE SEQUENCE</scope>
    <source>
        <tissue evidence="1">Shoot tissue taken approximately 20 cm above the soil surface</tissue>
    </source>
</reference>
<name>A0A0A9BYB6_ARUDO</name>
<protein>
    <submittedName>
        <fullName evidence="1">Uncharacterized protein</fullName>
    </submittedName>
</protein>
<dbReference type="AlphaFoldDB" id="A0A0A9BYB6"/>
<sequence length="69" mass="7693">MASRRIAIQSTGRIWPRQLHRNGACVLETRTSRRLLDTAGVRETLRGMARSGGGAWGWRSRRRGAVFAG</sequence>
<evidence type="ECO:0000313" key="1">
    <source>
        <dbReference type="EMBL" id="JAD68316.1"/>
    </source>
</evidence>
<proteinExistence type="predicted"/>
<dbReference type="EMBL" id="GBRH01229579">
    <property type="protein sequence ID" value="JAD68316.1"/>
    <property type="molecule type" value="Transcribed_RNA"/>
</dbReference>
<reference evidence="1" key="1">
    <citation type="submission" date="2014-09" db="EMBL/GenBank/DDBJ databases">
        <authorList>
            <person name="Magalhaes I.L.F."/>
            <person name="Oliveira U."/>
            <person name="Santos F.R."/>
            <person name="Vidigal T.H.D.A."/>
            <person name="Brescovit A.D."/>
            <person name="Santos A.J."/>
        </authorList>
    </citation>
    <scope>NUCLEOTIDE SEQUENCE</scope>
    <source>
        <tissue evidence="1">Shoot tissue taken approximately 20 cm above the soil surface</tissue>
    </source>
</reference>
<accession>A0A0A9BYB6</accession>